<keyword evidence="1" id="KW-0472">Membrane</keyword>
<keyword evidence="1" id="KW-1133">Transmembrane helix</keyword>
<reference evidence="2 3" key="1">
    <citation type="submission" date="2024-11" db="EMBL/GenBank/DDBJ databases">
        <title>First Report of Moraxella oculi in Brazil in an Infectious Bovine Keratoconjunctivitis Outbreak.</title>
        <authorList>
            <person name="Carvalho C.V."/>
            <person name="Domingues R."/>
            <person name="Coutinho C."/>
            <person name="Honorio N.T.B.S."/>
            <person name="Faza D.R.L.R."/>
            <person name="Carvalho W.A."/>
            <person name="Machado A.B.F."/>
            <person name="Martins M.F."/>
            <person name="Gaspar E.B."/>
        </authorList>
    </citation>
    <scope>NUCLEOTIDE SEQUENCE [LARGE SCALE GENOMIC DNA]</scope>
    <source>
        <strain evidence="2 3">2117LE</strain>
    </source>
</reference>
<proteinExistence type="predicted"/>
<name>A0ABW8U5T9_9GAMM</name>
<gene>
    <name evidence="2" type="ORF">ACJHVH_05800</name>
</gene>
<protein>
    <submittedName>
        <fullName evidence="2">Uncharacterized protein</fullName>
    </submittedName>
</protein>
<comment type="caution">
    <text evidence="2">The sequence shown here is derived from an EMBL/GenBank/DDBJ whole genome shotgun (WGS) entry which is preliminary data.</text>
</comment>
<keyword evidence="1" id="KW-0812">Transmembrane</keyword>
<accession>A0ABW8U5T9</accession>
<keyword evidence="3" id="KW-1185">Reference proteome</keyword>
<evidence type="ECO:0000313" key="3">
    <source>
        <dbReference type="Proteomes" id="UP001624684"/>
    </source>
</evidence>
<dbReference type="Proteomes" id="UP001624684">
    <property type="component" value="Unassembled WGS sequence"/>
</dbReference>
<evidence type="ECO:0000256" key="1">
    <source>
        <dbReference type="SAM" id="Phobius"/>
    </source>
</evidence>
<dbReference type="EMBL" id="JBJJXE010000007">
    <property type="protein sequence ID" value="MFL1732506.1"/>
    <property type="molecule type" value="Genomic_DNA"/>
</dbReference>
<organism evidence="2 3">
    <name type="scientific">Moraxella oculi</name>
    <dbReference type="NCBI Taxonomy" id="2940516"/>
    <lineage>
        <taxon>Bacteria</taxon>
        <taxon>Pseudomonadati</taxon>
        <taxon>Pseudomonadota</taxon>
        <taxon>Gammaproteobacteria</taxon>
        <taxon>Moraxellales</taxon>
        <taxon>Moraxellaceae</taxon>
        <taxon>Moraxella</taxon>
    </lineage>
</organism>
<feature type="transmembrane region" description="Helical" evidence="1">
    <location>
        <begin position="127"/>
        <end position="147"/>
    </location>
</feature>
<sequence>MNIISVKEYLSEIISLDKIYLLCRIWLTTNLIAVKPNRHTLAIFMPNSTGVKPLSLLSTDNVLTVYGGLIVQNTIPFLGNMYSRLLAVVETRQPFLWLVKFTKLIGTAMLNSILIKLSLFTPLESLVIGFILGLPMACFVIGFLSVMGV</sequence>
<evidence type="ECO:0000313" key="2">
    <source>
        <dbReference type="EMBL" id="MFL1732506.1"/>
    </source>
</evidence>
<dbReference type="RefSeq" id="WP_407069098.1">
    <property type="nucleotide sequence ID" value="NZ_JBJJXE010000007.1"/>
</dbReference>